<evidence type="ECO:0000313" key="1">
    <source>
        <dbReference type="EMBL" id="GAD26042.1"/>
    </source>
</evidence>
<evidence type="ECO:0000313" key="2">
    <source>
        <dbReference type="Proteomes" id="UP000018209"/>
    </source>
</evidence>
<name>A0ABQ0IV06_GLUTH</name>
<dbReference type="Proteomes" id="UP000018209">
    <property type="component" value="Unassembled WGS sequence"/>
</dbReference>
<dbReference type="EMBL" id="BASM01000013">
    <property type="protein sequence ID" value="GAD26042.1"/>
    <property type="molecule type" value="Genomic_DNA"/>
</dbReference>
<gene>
    <name evidence="1" type="ORF">NBRC3257_1041</name>
</gene>
<organism evidence="1 2">
    <name type="scientific">Gluconobacter thailandicus NBRC 3257</name>
    <dbReference type="NCBI Taxonomy" id="1381097"/>
    <lineage>
        <taxon>Bacteria</taxon>
        <taxon>Pseudomonadati</taxon>
        <taxon>Pseudomonadota</taxon>
        <taxon>Alphaproteobacteria</taxon>
        <taxon>Acetobacterales</taxon>
        <taxon>Acetobacteraceae</taxon>
        <taxon>Gluconobacter</taxon>
    </lineage>
</organism>
<comment type="caution">
    <text evidence="1">The sequence shown here is derived from an EMBL/GenBank/DDBJ whole genome shotgun (WGS) entry which is preliminary data.</text>
</comment>
<proteinExistence type="predicted"/>
<keyword evidence="2" id="KW-1185">Reference proteome</keyword>
<accession>A0ABQ0IV06</accession>
<protein>
    <submittedName>
        <fullName evidence="1">Uncharacterized protein</fullName>
    </submittedName>
</protein>
<reference evidence="1 2" key="1">
    <citation type="submission" date="2013-08" db="EMBL/GenBank/DDBJ databases">
        <title>Gluconobacter thailandicus NBRC 3257 whole genome sequence.</title>
        <authorList>
            <person name="Matsutani M."/>
            <person name="Yakushi T."/>
            <person name="Matsushita K."/>
        </authorList>
    </citation>
    <scope>NUCLEOTIDE SEQUENCE [LARGE SCALE GENOMIC DNA]</scope>
    <source>
        <strain evidence="1 2">NBRC 3257</strain>
    </source>
</reference>
<sequence length="38" mass="4043">MAAVATTTDHVSRLPGPHPQEAGIFICISDWTNGPFFG</sequence>